<dbReference type="EMBL" id="CM017872">
    <property type="protein sequence ID" value="KAG1326231.1"/>
    <property type="molecule type" value="Genomic_DNA"/>
</dbReference>
<dbReference type="GO" id="GO:1990961">
    <property type="term" value="P:xenobiotic detoxification by transmembrane export across the plasma membrane"/>
    <property type="evidence" value="ECO:0007669"/>
    <property type="project" value="InterPro"/>
</dbReference>
<comment type="similarity">
    <text evidence="2 6">Belongs to the multi antimicrobial extrusion (MATE) (TC 2.A.66.1) family.</text>
</comment>
<dbReference type="CDD" id="cd13132">
    <property type="entry name" value="MATE_eukaryotic"/>
    <property type="match status" value="1"/>
</dbReference>
<feature type="transmembrane region" description="Helical" evidence="6">
    <location>
        <begin position="148"/>
        <end position="168"/>
    </location>
</feature>
<reference evidence="7" key="1">
    <citation type="journal article" date="2017" name="Gigascience">
        <title>The genome draft of coconut (Cocos nucifera).</title>
        <authorList>
            <person name="Xiao Y."/>
            <person name="Xu P."/>
            <person name="Fan H."/>
            <person name="Baudouin L."/>
            <person name="Xia W."/>
            <person name="Bocs S."/>
            <person name="Xu J."/>
            <person name="Li Q."/>
            <person name="Guo A."/>
            <person name="Zhou L."/>
            <person name="Li J."/>
            <person name="Wu Y."/>
            <person name="Ma Z."/>
            <person name="Armero A."/>
            <person name="Issali A.E."/>
            <person name="Liu N."/>
            <person name="Peng M."/>
            <person name="Yang Y."/>
        </authorList>
    </citation>
    <scope>NUCLEOTIDE SEQUENCE</scope>
    <source>
        <tissue evidence="7">Spear leaf of Hainan Tall coconut</tissue>
    </source>
</reference>
<organism evidence="7 8">
    <name type="scientific">Cocos nucifera</name>
    <name type="common">Coconut palm</name>
    <dbReference type="NCBI Taxonomy" id="13894"/>
    <lineage>
        <taxon>Eukaryota</taxon>
        <taxon>Viridiplantae</taxon>
        <taxon>Streptophyta</taxon>
        <taxon>Embryophyta</taxon>
        <taxon>Tracheophyta</taxon>
        <taxon>Spermatophyta</taxon>
        <taxon>Magnoliopsida</taxon>
        <taxon>Liliopsida</taxon>
        <taxon>Arecaceae</taxon>
        <taxon>Arecoideae</taxon>
        <taxon>Cocoseae</taxon>
        <taxon>Attaleinae</taxon>
        <taxon>Cocos</taxon>
    </lineage>
</organism>
<dbReference type="GO" id="GO:0016020">
    <property type="term" value="C:membrane"/>
    <property type="evidence" value="ECO:0007669"/>
    <property type="project" value="UniProtKB-SubCell"/>
</dbReference>
<dbReference type="InterPro" id="IPR002528">
    <property type="entry name" value="MATE_fam"/>
</dbReference>
<dbReference type="Proteomes" id="UP000797356">
    <property type="component" value="Chromosome 1"/>
</dbReference>
<feature type="transmembrane region" description="Helical" evidence="6">
    <location>
        <begin position="6"/>
        <end position="26"/>
    </location>
</feature>
<dbReference type="OrthoDB" id="2126698at2759"/>
<feature type="transmembrane region" description="Helical" evidence="6">
    <location>
        <begin position="381"/>
        <end position="401"/>
    </location>
</feature>
<sequence>MKAIGLPISAINLMGYFKAMVSVAFMGRLGRLELAGGALAVGFTNITGYSVLAGLAMGMEPICSQAFGSGNLPLAARTLRRTILMLLAASVPIAILWINLQAVMLAIHQDPDIARVAARYCRFALPDLAANSLLHPARIYLRSKGMPCPLMWCLFLAFALHVPLTAVLSSTLGVAGVAIATCITNFDTIIFLRAYVAFAGISDEPTYAPLPPSPTSAPSIKPMAEWASLLRLALPSCFGVCLEWWWYELMTMASGYLSKPRVTLATSAIVIQTTSLMYTLPVTLSASVSARIGNELGAGRPWKARAAAAAAMGLAVFGSCLGLLGTILGREAWGRVFTKDVEVLQLTKTVLPVIGLCELANCPQTTGCGVLRGSARPAVGATINLYSFYLVGAPVAAVLAFGLDLGFVGLCLGLLAAQAVCAISVVTVTCNTDWEREASKAVALAGKGEALLEGPIGMAQEEGGTLKEVLC</sequence>
<proteinExistence type="inferred from homology"/>
<evidence type="ECO:0000256" key="1">
    <source>
        <dbReference type="ARBA" id="ARBA00004141"/>
    </source>
</evidence>
<comment type="caution">
    <text evidence="7">The sequence shown here is derived from an EMBL/GenBank/DDBJ whole genome shotgun (WGS) entry which is preliminary data.</text>
</comment>
<feature type="transmembrane region" description="Helical" evidence="6">
    <location>
        <begin position="229"/>
        <end position="247"/>
    </location>
</feature>
<evidence type="ECO:0000256" key="2">
    <source>
        <dbReference type="ARBA" id="ARBA00010199"/>
    </source>
</evidence>
<feature type="transmembrane region" description="Helical" evidence="6">
    <location>
        <begin position="174"/>
        <end position="196"/>
    </location>
</feature>
<accession>A0A8K0MTI3</accession>
<dbReference type="AlphaFoldDB" id="A0A8K0MTI3"/>
<keyword evidence="4 6" id="KW-1133">Transmembrane helix</keyword>
<feature type="transmembrane region" description="Helical" evidence="6">
    <location>
        <begin position="306"/>
        <end position="329"/>
    </location>
</feature>
<dbReference type="NCBIfam" id="TIGR00797">
    <property type="entry name" value="matE"/>
    <property type="match status" value="1"/>
</dbReference>
<keyword evidence="5 6" id="KW-0472">Membrane</keyword>
<feature type="transmembrane region" description="Helical" evidence="6">
    <location>
        <begin position="79"/>
        <end position="100"/>
    </location>
</feature>
<evidence type="ECO:0000313" key="8">
    <source>
        <dbReference type="Proteomes" id="UP000797356"/>
    </source>
</evidence>
<dbReference type="PANTHER" id="PTHR11206">
    <property type="entry name" value="MULTIDRUG RESISTANCE PROTEIN"/>
    <property type="match status" value="1"/>
</dbReference>
<comment type="subcellular location">
    <subcellularLocation>
        <location evidence="1">Membrane</location>
        <topology evidence="1">Multi-pass membrane protein</topology>
    </subcellularLocation>
</comment>
<dbReference type="InterPro" id="IPR045069">
    <property type="entry name" value="MATE_euk"/>
</dbReference>
<feature type="transmembrane region" description="Helical" evidence="6">
    <location>
        <begin position="38"/>
        <end position="59"/>
    </location>
</feature>
<evidence type="ECO:0000256" key="5">
    <source>
        <dbReference type="ARBA" id="ARBA00023136"/>
    </source>
</evidence>
<evidence type="ECO:0000256" key="4">
    <source>
        <dbReference type="ARBA" id="ARBA00022989"/>
    </source>
</evidence>
<feature type="transmembrane region" description="Helical" evidence="6">
    <location>
        <begin position="407"/>
        <end position="430"/>
    </location>
</feature>
<dbReference type="GO" id="GO:0042910">
    <property type="term" value="F:xenobiotic transmembrane transporter activity"/>
    <property type="evidence" value="ECO:0007669"/>
    <property type="project" value="InterPro"/>
</dbReference>
<keyword evidence="8" id="KW-1185">Reference proteome</keyword>
<keyword evidence="3 6" id="KW-0812">Transmembrane</keyword>
<reference evidence="7" key="2">
    <citation type="submission" date="2019-07" db="EMBL/GenBank/DDBJ databases">
        <authorList>
            <person name="Yang Y."/>
            <person name="Bocs S."/>
            <person name="Baudouin L."/>
        </authorList>
    </citation>
    <scope>NUCLEOTIDE SEQUENCE</scope>
    <source>
        <tissue evidence="7">Spear leaf of Hainan Tall coconut</tissue>
    </source>
</reference>
<gene>
    <name evidence="7" type="ORF">COCNU_01G001650</name>
</gene>
<evidence type="ECO:0000313" key="7">
    <source>
        <dbReference type="EMBL" id="KAG1326231.1"/>
    </source>
</evidence>
<name>A0A8K0MTI3_COCNU</name>
<evidence type="ECO:0000256" key="3">
    <source>
        <dbReference type="ARBA" id="ARBA00022692"/>
    </source>
</evidence>
<comment type="caution">
    <text evidence="6">Lacks conserved residue(s) required for the propagation of feature annotation.</text>
</comment>
<dbReference type="GO" id="GO:0015297">
    <property type="term" value="F:antiporter activity"/>
    <property type="evidence" value="ECO:0007669"/>
    <property type="project" value="InterPro"/>
</dbReference>
<dbReference type="Pfam" id="PF01554">
    <property type="entry name" value="MatE"/>
    <property type="match status" value="2"/>
</dbReference>
<evidence type="ECO:0000256" key="6">
    <source>
        <dbReference type="RuleBase" id="RU004914"/>
    </source>
</evidence>
<protein>
    <recommendedName>
        <fullName evidence="6">Protein DETOXIFICATION</fullName>
    </recommendedName>
    <alternativeName>
        <fullName evidence="6">Multidrug and toxic compound extrusion protein</fullName>
    </alternativeName>
</protein>